<protein>
    <submittedName>
        <fullName evidence="2">Uncharacterized protein</fullName>
    </submittedName>
</protein>
<name>G7MGB4_MACMU</name>
<dbReference type="AlphaFoldDB" id="G7MGB4"/>
<dbReference type="Proteomes" id="UP000013456">
    <property type="component" value="Chromosome 1"/>
</dbReference>
<dbReference type="EMBL" id="CM001253">
    <property type="protein sequence ID" value="EHH14660.1"/>
    <property type="molecule type" value="Genomic_DNA"/>
</dbReference>
<feature type="region of interest" description="Disordered" evidence="1">
    <location>
        <begin position="68"/>
        <end position="98"/>
    </location>
</feature>
<feature type="region of interest" description="Disordered" evidence="1">
    <location>
        <begin position="1"/>
        <end position="55"/>
    </location>
</feature>
<evidence type="ECO:0000313" key="2">
    <source>
        <dbReference type="EMBL" id="EHH14660.1"/>
    </source>
</evidence>
<reference evidence="2" key="1">
    <citation type="journal article" date="2011" name="Nat. Biotechnol.">
        <title>Genome sequencing and comparison of two nonhuman primate animal models, the cynomolgus and Chinese rhesus macaques.</title>
        <authorList>
            <person name="Yan G."/>
            <person name="Zhang G."/>
            <person name="Fang X."/>
            <person name="Zhang Y."/>
            <person name="Li C."/>
            <person name="Ling F."/>
            <person name="Cooper D.N."/>
            <person name="Li Q."/>
            <person name="Li Y."/>
            <person name="van Gool A.J."/>
            <person name="Du H."/>
            <person name="Chen J."/>
            <person name="Chen R."/>
            <person name="Zhang P."/>
            <person name="Huang Z."/>
            <person name="Thompson J.R."/>
            <person name="Meng Y."/>
            <person name="Bai Y."/>
            <person name="Wang J."/>
            <person name="Zhuo M."/>
            <person name="Wang T."/>
            <person name="Huang Y."/>
            <person name="Wei L."/>
            <person name="Li J."/>
            <person name="Wang Z."/>
            <person name="Hu H."/>
            <person name="Yang P."/>
            <person name="Le L."/>
            <person name="Stenson P.D."/>
            <person name="Li B."/>
            <person name="Liu X."/>
            <person name="Ball E.V."/>
            <person name="An N."/>
            <person name="Huang Q."/>
            <person name="Zhang Y."/>
            <person name="Fan W."/>
            <person name="Zhang X."/>
            <person name="Li Y."/>
            <person name="Wang W."/>
            <person name="Katze M.G."/>
            <person name="Su B."/>
            <person name="Nielsen R."/>
            <person name="Yang H."/>
            <person name="Wang J."/>
            <person name="Wang X."/>
            <person name="Wang J."/>
        </authorList>
    </citation>
    <scope>NUCLEOTIDE SEQUENCE [LARGE SCALE GENOMIC DNA]</scope>
    <source>
        <strain evidence="2">CR-5</strain>
    </source>
</reference>
<gene>
    <name evidence="2" type="ORF">EGK_00623</name>
</gene>
<proteinExistence type="predicted"/>
<accession>G7MGB4</accession>
<feature type="compositionally biased region" description="Basic and acidic residues" evidence="1">
    <location>
        <begin position="86"/>
        <end position="97"/>
    </location>
</feature>
<sequence length="127" mass="13505">MAASRPDRATAAAARGSEVSGESGKRCPSPRRRSPITLAQNLPHTHTPLLRSPGRVGAAPALLRSRAMQRPRHGGGEGEACVTENGAREKRGHKQDGGHAVCTVSAFPLPLPWRLDSQYRAARRSAA</sequence>
<evidence type="ECO:0000256" key="1">
    <source>
        <dbReference type="SAM" id="MobiDB-lite"/>
    </source>
</evidence>
<organism evidence="2">
    <name type="scientific">Macaca mulatta</name>
    <name type="common">Rhesus macaque</name>
    <dbReference type="NCBI Taxonomy" id="9544"/>
    <lineage>
        <taxon>Eukaryota</taxon>
        <taxon>Metazoa</taxon>
        <taxon>Chordata</taxon>
        <taxon>Craniata</taxon>
        <taxon>Vertebrata</taxon>
        <taxon>Euteleostomi</taxon>
        <taxon>Mammalia</taxon>
        <taxon>Eutheria</taxon>
        <taxon>Euarchontoglires</taxon>
        <taxon>Primates</taxon>
        <taxon>Haplorrhini</taxon>
        <taxon>Catarrhini</taxon>
        <taxon>Cercopithecidae</taxon>
        <taxon>Cercopithecinae</taxon>
        <taxon>Macaca</taxon>
    </lineage>
</organism>
<feature type="non-terminal residue" evidence="2">
    <location>
        <position position="127"/>
    </location>
</feature>